<keyword evidence="5" id="KW-0408">Iron</keyword>
<dbReference type="InterPro" id="IPR017896">
    <property type="entry name" value="4Fe4S_Fe-S-bd"/>
</dbReference>
<dbReference type="Pfam" id="PF12801">
    <property type="entry name" value="Fer4_5"/>
    <property type="match status" value="2"/>
</dbReference>
<feature type="transmembrane region" description="Helical" evidence="7">
    <location>
        <begin position="386"/>
        <end position="405"/>
    </location>
</feature>
<feature type="transmembrane region" description="Helical" evidence="7">
    <location>
        <begin position="509"/>
        <end position="531"/>
    </location>
</feature>
<name>A0A916QKW0_9GAMM</name>
<protein>
    <recommendedName>
        <fullName evidence="8">4Fe-4S ferredoxin-type domain-containing protein</fullName>
    </recommendedName>
</protein>
<reference evidence="9" key="2">
    <citation type="submission" date="2020-09" db="EMBL/GenBank/DDBJ databases">
        <authorList>
            <person name="Sun Q."/>
            <person name="Zhou Y."/>
        </authorList>
    </citation>
    <scope>NUCLEOTIDE SEQUENCE</scope>
    <source>
        <strain evidence="9">CGMCC 1.15425</strain>
    </source>
</reference>
<dbReference type="PANTHER" id="PTHR30176">
    <property type="entry name" value="FERREDOXIN-TYPE PROTEIN NAPH"/>
    <property type="match status" value="1"/>
</dbReference>
<evidence type="ECO:0000256" key="4">
    <source>
        <dbReference type="ARBA" id="ARBA00022982"/>
    </source>
</evidence>
<reference evidence="9" key="1">
    <citation type="journal article" date="2014" name="Int. J. Syst. Evol. Microbiol.">
        <title>Complete genome sequence of Corynebacterium casei LMG S-19264T (=DSM 44701T), isolated from a smear-ripened cheese.</title>
        <authorList>
            <consortium name="US DOE Joint Genome Institute (JGI-PGF)"/>
            <person name="Walter F."/>
            <person name="Albersmeier A."/>
            <person name="Kalinowski J."/>
            <person name="Ruckert C."/>
        </authorList>
    </citation>
    <scope>NUCLEOTIDE SEQUENCE</scope>
    <source>
        <strain evidence="9">CGMCC 1.15425</strain>
    </source>
</reference>
<evidence type="ECO:0000256" key="7">
    <source>
        <dbReference type="SAM" id="Phobius"/>
    </source>
</evidence>
<keyword evidence="3" id="KW-0479">Metal-binding</keyword>
<gene>
    <name evidence="9" type="ORF">GCM10011403_17500</name>
</gene>
<dbReference type="InterPro" id="IPR051684">
    <property type="entry name" value="Electron_Trans/Redox"/>
</dbReference>
<keyword evidence="2" id="KW-0004">4Fe-4S</keyword>
<evidence type="ECO:0000256" key="6">
    <source>
        <dbReference type="ARBA" id="ARBA00023014"/>
    </source>
</evidence>
<proteinExistence type="predicted"/>
<feature type="transmembrane region" description="Helical" evidence="7">
    <location>
        <begin position="412"/>
        <end position="436"/>
    </location>
</feature>
<feature type="transmembrane region" description="Helical" evidence="7">
    <location>
        <begin position="537"/>
        <end position="560"/>
    </location>
</feature>
<dbReference type="GO" id="GO:0046872">
    <property type="term" value="F:metal ion binding"/>
    <property type="evidence" value="ECO:0007669"/>
    <property type="project" value="UniProtKB-KW"/>
</dbReference>
<accession>A0A916QKW0</accession>
<dbReference type="SUPFAM" id="SSF54862">
    <property type="entry name" value="4Fe-4S ferredoxins"/>
    <property type="match status" value="1"/>
</dbReference>
<evidence type="ECO:0000259" key="8">
    <source>
        <dbReference type="PROSITE" id="PS51379"/>
    </source>
</evidence>
<dbReference type="OrthoDB" id="9806398at2"/>
<keyword evidence="10" id="KW-1185">Reference proteome</keyword>
<dbReference type="GO" id="GO:0051539">
    <property type="term" value="F:4 iron, 4 sulfur cluster binding"/>
    <property type="evidence" value="ECO:0007669"/>
    <property type="project" value="UniProtKB-KW"/>
</dbReference>
<keyword evidence="1" id="KW-0813">Transport</keyword>
<evidence type="ECO:0000313" key="10">
    <source>
        <dbReference type="Proteomes" id="UP000627715"/>
    </source>
</evidence>
<dbReference type="PROSITE" id="PS51379">
    <property type="entry name" value="4FE4S_FER_2"/>
    <property type="match status" value="1"/>
</dbReference>
<keyword evidence="4" id="KW-0249">Electron transport</keyword>
<evidence type="ECO:0000256" key="3">
    <source>
        <dbReference type="ARBA" id="ARBA00022723"/>
    </source>
</evidence>
<evidence type="ECO:0000313" key="9">
    <source>
        <dbReference type="EMBL" id="GFZ75709.1"/>
    </source>
</evidence>
<dbReference type="InterPro" id="IPR007329">
    <property type="entry name" value="FMN-bd"/>
</dbReference>
<dbReference type="RefSeq" id="WP_068810813.1">
    <property type="nucleotide sequence ID" value="NZ_BMIY01000007.1"/>
</dbReference>
<feature type="domain" description="4Fe-4S ferredoxin-type" evidence="8">
    <location>
        <begin position="582"/>
        <end position="612"/>
    </location>
</feature>
<keyword evidence="7" id="KW-0472">Membrane</keyword>
<dbReference type="SMART" id="SM00900">
    <property type="entry name" value="FMN_bind"/>
    <property type="match status" value="1"/>
</dbReference>
<dbReference type="Pfam" id="PF04205">
    <property type="entry name" value="FMN_bind"/>
    <property type="match status" value="1"/>
</dbReference>
<dbReference type="Proteomes" id="UP000627715">
    <property type="component" value="Unassembled WGS sequence"/>
</dbReference>
<feature type="transmembrane region" description="Helical" evidence="7">
    <location>
        <begin position="451"/>
        <end position="471"/>
    </location>
</feature>
<evidence type="ECO:0000256" key="1">
    <source>
        <dbReference type="ARBA" id="ARBA00022448"/>
    </source>
</evidence>
<dbReference type="PROSITE" id="PS00198">
    <property type="entry name" value="4FE4S_FER_1"/>
    <property type="match status" value="1"/>
</dbReference>
<dbReference type="EMBL" id="BMIY01000007">
    <property type="protein sequence ID" value="GFZ75709.1"/>
    <property type="molecule type" value="Genomic_DNA"/>
</dbReference>
<evidence type="ECO:0000256" key="2">
    <source>
        <dbReference type="ARBA" id="ARBA00022485"/>
    </source>
</evidence>
<keyword evidence="7" id="KW-0812">Transmembrane</keyword>
<dbReference type="PANTHER" id="PTHR30176:SF3">
    <property type="entry name" value="FERREDOXIN-TYPE PROTEIN NAPH"/>
    <property type="match status" value="1"/>
</dbReference>
<keyword evidence="7" id="KW-1133">Transmembrane helix</keyword>
<dbReference type="InterPro" id="IPR017900">
    <property type="entry name" value="4Fe4S_Fe_S_CS"/>
</dbReference>
<organism evidence="9 10">
    <name type="scientific">Pseudohongiella nitratireducens</name>
    <dbReference type="NCBI Taxonomy" id="1768907"/>
    <lineage>
        <taxon>Bacteria</taxon>
        <taxon>Pseudomonadati</taxon>
        <taxon>Pseudomonadota</taxon>
        <taxon>Gammaproteobacteria</taxon>
        <taxon>Pseudomonadales</taxon>
        <taxon>Pseudohongiellaceae</taxon>
        <taxon>Pseudohongiella</taxon>
    </lineage>
</organism>
<dbReference type="AlphaFoldDB" id="A0A916QKW0"/>
<evidence type="ECO:0000256" key="5">
    <source>
        <dbReference type="ARBA" id="ARBA00023004"/>
    </source>
</evidence>
<comment type="caution">
    <text evidence="9">The sequence shown here is derived from an EMBL/GenBank/DDBJ whole genome shotgun (WGS) entry which is preliminary data.</text>
</comment>
<dbReference type="GO" id="GO:0010181">
    <property type="term" value="F:FMN binding"/>
    <property type="evidence" value="ECO:0007669"/>
    <property type="project" value="InterPro"/>
</dbReference>
<dbReference type="GO" id="GO:0005886">
    <property type="term" value="C:plasma membrane"/>
    <property type="evidence" value="ECO:0007669"/>
    <property type="project" value="TreeGrafter"/>
</dbReference>
<sequence length="651" mass="71472">MSSCLLADSRGKVSIRIATICIALLLCLLTAASFAQTPFTRVVDESMLKRVFPQAEHFSEKTGEPPVIRAYGEVSSNSSEPELLGYAFQTSDYPPEEIGYSSTIDVLVGLDTNATINAVFVLDYNESFRSSRGDFLDTPTFQPQFRGKSLQEEFRVGRDVDGVSRATITSWATTRGIYNAAREVASVYLPESGIRSLNDSMENVRAQLNPMSWEEMIAADLVQQGTLDYADGTALTLSLTYMGDEILGDILVGSEAYSQAERAASSRFDQGKLFLVGISGDASDPFRQERLSIRQGDAIFDLDRRQSVYAGSADAGKLNGKGNFSVAMVLPDTLDLAQPFSVSYDPENELSPLVIDVSISGVQRNLALGEPVPSPFSAPLTSDNDWSRLVPLSILLGLVMVAFWRKSAPLRWVALSATLVWLGFIDGGFLSVSHIINGMNQGVSLFTGNSALLLIVAFTIITTVIWGRVFCSSVCPFGALQDIISYLTPKKWQRTVPAWIHDRAIWLKYLILALLMVMAVVYSQISIFQYFEPFGTLFFYSSSVLLWAILALILIACIPVKRFYCRYVCPLGASLGVLSLISISRIKRVEQCSVCKVCEHSCPTGAIRKEKVDFKECVRCDICESKLIQKAGVCKHSVDSLIDRGVIVRGG</sequence>
<keyword evidence="6" id="KW-0411">Iron-sulfur</keyword>